<keyword evidence="5" id="KW-1185">Reference proteome</keyword>
<evidence type="ECO:0000256" key="2">
    <source>
        <dbReference type="PROSITE-ProRule" id="PRU00110"/>
    </source>
</evidence>
<evidence type="ECO:0000259" key="3">
    <source>
        <dbReference type="PROSITE" id="PS50894"/>
    </source>
</evidence>
<evidence type="ECO:0000313" key="4">
    <source>
        <dbReference type="EMBL" id="NHQ73175.1"/>
    </source>
</evidence>
<dbReference type="RefSeq" id="WP_167192857.1">
    <property type="nucleotide sequence ID" value="NZ_JAAORB010000002.1"/>
</dbReference>
<keyword evidence="1" id="KW-0902">Two-component regulatory system</keyword>
<dbReference type="Gene3D" id="1.20.120.160">
    <property type="entry name" value="HPT domain"/>
    <property type="match status" value="1"/>
</dbReference>
<accession>A0A967EF59</accession>
<proteinExistence type="predicted"/>
<organism evidence="4 5">
    <name type="scientific">Roseovarius gahaiensis</name>
    <dbReference type="NCBI Taxonomy" id="2716691"/>
    <lineage>
        <taxon>Bacteria</taxon>
        <taxon>Pseudomonadati</taxon>
        <taxon>Pseudomonadota</taxon>
        <taxon>Alphaproteobacteria</taxon>
        <taxon>Rhodobacterales</taxon>
        <taxon>Roseobacteraceae</taxon>
        <taxon>Roseovarius</taxon>
    </lineage>
</organism>
<dbReference type="InterPro" id="IPR008207">
    <property type="entry name" value="Sig_transdc_His_kin_Hpt_dom"/>
</dbReference>
<dbReference type="GO" id="GO:0004672">
    <property type="term" value="F:protein kinase activity"/>
    <property type="evidence" value="ECO:0007669"/>
    <property type="project" value="UniProtKB-ARBA"/>
</dbReference>
<name>A0A967EF59_9RHOB</name>
<dbReference type="PROSITE" id="PS50894">
    <property type="entry name" value="HPT"/>
    <property type="match status" value="1"/>
</dbReference>
<feature type="domain" description="HPt" evidence="3">
    <location>
        <begin position="12"/>
        <end position="107"/>
    </location>
</feature>
<dbReference type="AlphaFoldDB" id="A0A967EF59"/>
<feature type="modified residue" description="Phosphohistidine" evidence="2">
    <location>
        <position position="51"/>
    </location>
</feature>
<comment type="caution">
    <text evidence="4">The sequence shown here is derived from an EMBL/GenBank/DDBJ whole genome shotgun (WGS) entry which is preliminary data.</text>
</comment>
<dbReference type="EMBL" id="JAAORB010000002">
    <property type="protein sequence ID" value="NHQ73175.1"/>
    <property type="molecule type" value="Genomic_DNA"/>
</dbReference>
<dbReference type="Pfam" id="PF01627">
    <property type="entry name" value="Hpt"/>
    <property type="match status" value="1"/>
</dbReference>
<dbReference type="Proteomes" id="UP000639775">
    <property type="component" value="Unassembled WGS sequence"/>
</dbReference>
<dbReference type="InterPro" id="IPR036641">
    <property type="entry name" value="HPT_dom_sf"/>
</dbReference>
<reference evidence="4" key="1">
    <citation type="submission" date="2020-03" db="EMBL/GenBank/DDBJ databases">
        <title>Roseovarius gahaiensis sp. nov., isolated from Gahai Saline Lake, China.</title>
        <authorList>
            <person name="Sun X."/>
        </authorList>
    </citation>
    <scope>NUCLEOTIDE SEQUENCE</scope>
    <source>
        <strain evidence="4">GH877</strain>
    </source>
</reference>
<dbReference type="GO" id="GO:0000160">
    <property type="term" value="P:phosphorelay signal transduction system"/>
    <property type="evidence" value="ECO:0007669"/>
    <property type="project" value="UniProtKB-KW"/>
</dbReference>
<gene>
    <name evidence="4" type="ORF">HAT86_01690</name>
</gene>
<dbReference type="SUPFAM" id="SSF47226">
    <property type="entry name" value="Histidine-containing phosphotransfer domain, HPT domain"/>
    <property type="match status" value="1"/>
</dbReference>
<protein>
    <submittedName>
        <fullName evidence="4">Hpt domain-containing protein</fullName>
    </submittedName>
</protein>
<sequence length="110" mass="12336">MINWNRVRELRDEIGEAEFAEVVAIFLEEVESEIDVLRQQPDLHNLEAQLHFLKGSALNLGFADFSTLCQHGEVAARQGQTSLVDISAILRCYEQSRSVFVHGLPDLVAA</sequence>
<keyword evidence="2" id="KW-0597">Phosphoprotein</keyword>
<evidence type="ECO:0000313" key="5">
    <source>
        <dbReference type="Proteomes" id="UP000639775"/>
    </source>
</evidence>
<evidence type="ECO:0000256" key="1">
    <source>
        <dbReference type="ARBA" id="ARBA00023012"/>
    </source>
</evidence>